<evidence type="ECO:0000256" key="6">
    <source>
        <dbReference type="SAM" id="MobiDB-lite"/>
    </source>
</evidence>
<dbReference type="InterPro" id="IPR036890">
    <property type="entry name" value="HATPase_C_sf"/>
</dbReference>
<dbReference type="Proteomes" id="UP000480164">
    <property type="component" value="Unassembled WGS sequence"/>
</dbReference>
<dbReference type="HAMAP" id="MF_00149">
    <property type="entry name" value="DNA_mis_repair"/>
    <property type="match status" value="1"/>
</dbReference>
<dbReference type="GO" id="GO:0030983">
    <property type="term" value="F:mismatched DNA binding"/>
    <property type="evidence" value="ECO:0007669"/>
    <property type="project" value="InterPro"/>
</dbReference>
<comment type="function">
    <text evidence="5">This protein is involved in the repair of mismatches in DNA. It is required for dam-dependent methyl-directed DNA mismatch repair. May act as a 'molecular matchmaker', a protein that promotes the formation of a stable complex between two or more DNA-binding proteins in an ATP-dependent manner without itself being part of a final effector complex.</text>
</comment>
<feature type="domain" description="DNA mismatch repair protein S5" evidence="8">
    <location>
        <begin position="212"/>
        <end position="330"/>
    </location>
</feature>
<dbReference type="InterPro" id="IPR020568">
    <property type="entry name" value="Ribosomal_Su5_D2-typ_SF"/>
</dbReference>
<dbReference type="PANTHER" id="PTHR10073">
    <property type="entry name" value="DNA MISMATCH REPAIR PROTEIN MLH, PMS, MUTL"/>
    <property type="match status" value="1"/>
</dbReference>
<keyword evidence="10" id="KW-0378">Hydrolase</keyword>
<reference evidence="10 11" key="2">
    <citation type="submission" date="2019-12" db="EMBL/GenBank/DDBJ databases">
        <title>Erwinia sp. nov., isolated from droppings of birds in the Qinghai-Tiebt plateau of China.</title>
        <authorList>
            <person name="Ge Y."/>
        </authorList>
    </citation>
    <scope>NUCLEOTIDE SEQUENCE [LARGE SCALE GENOMIC DNA]</scope>
    <source>
        <strain evidence="10 11">J780</strain>
    </source>
</reference>
<dbReference type="Pfam" id="PF01119">
    <property type="entry name" value="DNA_mis_repair"/>
    <property type="match status" value="1"/>
</dbReference>
<evidence type="ECO:0000256" key="1">
    <source>
        <dbReference type="ARBA" id="ARBA00006082"/>
    </source>
</evidence>
<dbReference type="Gene3D" id="3.30.565.10">
    <property type="entry name" value="Histidine kinase-like ATPase, C-terminal domain"/>
    <property type="match status" value="1"/>
</dbReference>
<dbReference type="InterPro" id="IPR020667">
    <property type="entry name" value="DNA_mismatch_repair_MutL"/>
</dbReference>
<evidence type="ECO:0000313" key="9">
    <source>
        <dbReference type="EMBL" id="MTD27603.1"/>
    </source>
</evidence>
<dbReference type="EMBL" id="CP046509">
    <property type="protein sequence ID" value="QGU89139.1"/>
    <property type="molecule type" value="Genomic_DNA"/>
</dbReference>
<proteinExistence type="inferred from homology"/>
<feature type="region of interest" description="Disordered" evidence="6">
    <location>
        <begin position="337"/>
        <end position="391"/>
    </location>
</feature>
<dbReference type="GO" id="GO:0016887">
    <property type="term" value="F:ATP hydrolysis activity"/>
    <property type="evidence" value="ECO:0007669"/>
    <property type="project" value="InterPro"/>
</dbReference>
<dbReference type="NCBIfam" id="NF000948">
    <property type="entry name" value="PRK00095.1-1"/>
    <property type="match status" value="1"/>
</dbReference>
<sequence>MRIQVLPPQLANQIAAGEVVERPASVVKELVENSLDAGATRIDIDIEKGGAKLIRIRDNGCGIDKDELAMALARHATSKITTLDDLEAIISLGFRGEALASISSVSRLILTSRTETQSEAWQAYAEGRDQTVTVKPAAHPVGTTLEVLDLFYNTPARRKFMRTEKTEFTHIDEVIRRIALARFDVAISLSHNGKLVRQYRGVSDNTQRERRVAAICGTAFMTHALTIEWQHGELSLRGWVADPVGSKALPELQYCYVNGRMMRDRLINHAIRQAYQDKLGDQHQPAYVLYLEIDPHQVDVNVHPAKHEVRFHQSRLVHDFIYQGVVSVLQESGAETLPEMSQAPAERWQPENRPAAGGNHFSVPAPAVTSHSVPAGNGGGGSSWQRQEPGYQKREGAVYQQLLNTPAVKHSEEPRQMTPAKKEVQPAPLPGHVHSFGRVLTVVQEQYALVDGAAGVALMSLAVAERWLKQMQLEPGEEGLKPQPLLIPIRLKLEKTESEAGKRHGALLSQMGIDLLFDAHHVMLRAVPLPLRQQNLQNLIPEMLGYLARQQDVSASQTAQWLARQSVSEHQHWNHSQAITLLAEVERLCPQLVKSPPSGLLQYIDIETAMNALKHE</sequence>
<organism evidence="10 11">
    <name type="scientific">Erwinia sorbitola</name>
    <dbReference type="NCBI Taxonomy" id="2681984"/>
    <lineage>
        <taxon>Bacteria</taxon>
        <taxon>Pseudomonadati</taxon>
        <taxon>Pseudomonadota</taxon>
        <taxon>Gammaproteobacteria</taxon>
        <taxon>Enterobacterales</taxon>
        <taxon>Erwiniaceae</taxon>
        <taxon>Erwinia</taxon>
    </lineage>
</organism>
<dbReference type="Gene3D" id="3.30.230.10">
    <property type="match status" value="1"/>
</dbReference>
<name>A0A6I6EVJ7_9GAMM</name>
<dbReference type="SUPFAM" id="SSF54211">
    <property type="entry name" value="Ribosomal protein S5 domain 2-like"/>
    <property type="match status" value="1"/>
</dbReference>
<keyword evidence="4 5" id="KW-0234">DNA repair</keyword>
<dbReference type="GO" id="GO:0006298">
    <property type="term" value="P:mismatch repair"/>
    <property type="evidence" value="ECO:0007669"/>
    <property type="project" value="UniProtKB-UniRule"/>
</dbReference>
<dbReference type="EMBL" id="WLZX01000003">
    <property type="protein sequence ID" value="MTD27603.1"/>
    <property type="molecule type" value="Genomic_DNA"/>
</dbReference>
<evidence type="ECO:0000313" key="11">
    <source>
        <dbReference type="Proteomes" id="UP000424752"/>
    </source>
</evidence>
<evidence type="ECO:0000313" key="10">
    <source>
        <dbReference type="EMBL" id="QGU89139.1"/>
    </source>
</evidence>
<keyword evidence="3 5" id="KW-0227">DNA damage</keyword>
<dbReference type="SUPFAM" id="SSF118116">
    <property type="entry name" value="DNA mismatch repair protein MutL"/>
    <property type="match status" value="1"/>
</dbReference>
<dbReference type="Pfam" id="PF08676">
    <property type="entry name" value="MutL_C"/>
    <property type="match status" value="1"/>
</dbReference>
<evidence type="ECO:0000259" key="8">
    <source>
        <dbReference type="SMART" id="SM01340"/>
    </source>
</evidence>
<dbReference type="AlphaFoldDB" id="A0A6I6EVJ7"/>
<evidence type="ECO:0000256" key="5">
    <source>
        <dbReference type="HAMAP-Rule" id="MF_00149"/>
    </source>
</evidence>
<dbReference type="InterPro" id="IPR014721">
    <property type="entry name" value="Ribsml_uS5_D2-typ_fold_subgr"/>
</dbReference>
<gene>
    <name evidence="5 10" type="primary">mutL</name>
    <name evidence="9" type="ORF">GK011_11700</name>
    <name evidence="10" type="ORF">GN242_18750</name>
</gene>
<evidence type="ECO:0000256" key="4">
    <source>
        <dbReference type="ARBA" id="ARBA00023204"/>
    </source>
</evidence>
<accession>A0A6I6EVJ7</accession>
<dbReference type="GO" id="GO:0032300">
    <property type="term" value="C:mismatch repair complex"/>
    <property type="evidence" value="ECO:0007669"/>
    <property type="project" value="InterPro"/>
</dbReference>
<dbReference type="Pfam" id="PF13589">
    <property type="entry name" value="HATPase_c_3"/>
    <property type="match status" value="1"/>
</dbReference>
<dbReference type="CDD" id="cd16926">
    <property type="entry name" value="HATPase_MutL-MLH-PMS-like"/>
    <property type="match status" value="1"/>
</dbReference>
<evidence type="ECO:0000256" key="2">
    <source>
        <dbReference type="ARBA" id="ARBA00021975"/>
    </source>
</evidence>
<dbReference type="KEGG" id="erwi:GN242_18750"/>
<dbReference type="PANTHER" id="PTHR10073:SF12">
    <property type="entry name" value="DNA MISMATCH REPAIR PROTEIN MLH1"/>
    <property type="match status" value="1"/>
</dbReference>
<dbReference type="SMART" id="SM00853">
    <property type="entry name" value="MutL_C"/>
    <property type="match status" value="1"/>
</dbReference>
<feature type="region of interest" description="Disordered" evidence="6">
    <location>
        <begin position="409"/>
        <end position="429"/>
    </location>
</feature>
<keyword evidence="10" id="KW-0540">Nuclease</keyword>
<dbReference type="SMART" id="SM01340">
    <property type="entry name" value="DNA_mis_repair"/>
    <property type="match status" value="1"/>
</dbReference>
<evidence type="ECO:0000313" key="12">
    <source>
        <dbReference type="Proteomes" id="UP000480164"/>
    </source>
</evidence>
<dbReference type="PROSITE" id="PS00058">
    <property type="entry name" value="DNA_MISMATCH_REPAIR_1"/>
    <property type="match status" value="1"/>
</dbReference>
<dbReference type="Gene3D" id="3.30.1540.20">
    <property type="entry name" value="MutL, C-terminal domain, dimerisation subdomain"/>
    <property type="match status" value="1"/>
</dbReference>
<dbReference type="GO" id="GO:0004519">
    <property type="term" value="F:endonuclease activity"/>
    <property type="evidence" value="ECO:0007669"/>
    <property type="project" value="UniProtKB-KW"/>
</dbReference>
<dbReference type="NCBIfam" id="TIGR00585">
    <property type="entry name" value="mutl"/>
    <property type="match status" value="1"/>
</dbReference>
<dbReference type="InterPro" id="IPR014790">
    <property type="entry name" value="MutL_C"/>
</dbReference>
<dbReference type="GO" id="GO:0005524">
    <property type="term" value="F:ATP binding"/>
    <property type="evidence" value="ECO:0007669"/>
    <property type="project" value="InterPro"/>
</dbReference>
<feature type="compositionally biased region" description="Basic and acidic residues" evidence="6">
    <location>
        <begin position="409"/>
        <end position="424"/>
    </location>
</feature>
<dbReference type="SUPFAM" id="SSF55874">
    <property type="entry name" value="ATPase domain of HSP90 chaperone/DNA topoisomerase II/histidine kinase"/>
    <property type="match status" value="1"/>
</dbReference>
<dbReference type="Gene3D" id="3.30.1370.100">
    <property type="entry name" value="MutL, C-terminal domain, regulatory subdomain"/>
    <property type="match status" value="1"/>
</dbReference>
<evidence type="ECO:0000259" key="7">
    <source>
        <dbReference type="SMART" id="SM00853"/>
    </source>
</evidence>
<dbReference type="InterPro" id="IPR042121">
    <property type="entry name" value="MutL_C_regsub"/>
</dbReference>
<dbReference type="RefSeq" id="WP_154752858.1">
    <property type="nucleotide sequence ID" value="NZ_CP046509.1"/>
</dbReference>
<accession>A0A6L6GPU7</accession>
<dbReference type="FunFam" id="3.30.230.10:FF:000013">
    <property type="entry name" value="DNA mismatch repair endonuclease MutL"/>
    <property type="match status" value="1"/>
</dbReference>
<keyword evidence="12" id="KW-1185">Reference proteome</keyword>
<keyword evidence="10" id="KW-0255">Endonuclease</keyword>
<dbReference type="GO" id="GO:0140664">
    <property type="term" value="F:ATP-dependent DNA damage sensor activity"/>
    <property type="evidence" value="ECO:0007669"/>
    <property type="project" value="InterPro"/>
</dbReference>
<protein>
    <recommendedName>
        <fullName evidence="2 5">DNA mismatch repair protein MutL</fullName>
    </recommendedName>
</protein>
<dbReference type="FunFam" id="3.30.565.10:FF:000003">
    <property type="entry name" value="DNA mismatch repair endonuclease MutL"/>
    <property type="match status" value="1"/>
</dbReference>
<dbReference type="InterPro" id="IPR037198">
    <property type="entry name" value="MutL_C_sf"/>
</dbReference>
<dbReference type="InterPro" id="IPR013507">
    <property type="entry name" value="DNA_mismatch_S5_2-like"/>
</dbReference>
<feature type="domain" description="MutL C-terminal dimerisation" evidence="7">
    <location>
        <begin position="439"/>
        <end position="574"/>
    </location>
</feature>
<dbReference type="Proteomes" id="UP000424752">
    <property type="component" value="Chromosome"/>
</dbReference>
<evidence type="ECO:0000256" key="3">
    <source>
        <dbReference type="ARBA" id="ARBA00022763"/>
    </source>
</evidence>
<comment type="similarity">
    <text evidence="1 5">Belongs to the DNA mismatch repair MutL/HexB family.</text>
</comment>
<dbReference type="InterPro" id="IPR002099">
    <property type="entry name" value="MutL/Mlh/PMS"/>
</dbReference>
<reference evidence="9 12" key="1">
    <citation type="submission" date="2019-11" db="EMBL/GenBank/DDBJ databases">
        <title>Erwinia sp. nov., isolated from feces of birds in Tibet plateau of China.</title>
        <authorList>
            <person name="Ge Y."/>
        </authorList>
    </citation>
    <scope>NUCLEOTIDE SEQUENCE [LARGE SCALE GENOMIC DNA]</scope>
    <source>
        <strain evidence="9 12">J316</strain>
    </source>
</reference>
<dbReference type="InterPro" id="IPR042120">
    <property type="entry name" value="MutL_C_dimsub"/>
</dbReference>
<dbReference type="CDD" id="cd03482">
    <property type="entry name" value="MutL_Trans_MutL"/>
    <property type="match status" value="1"/>
</dbReference>
<dbReference type="InterPro" id="IPR038973">
    <property type="entry name" value="MutL/Mlh/Pms-like"/>
</dbReference>
<dbReference type="InterPro" id="IPR014762">
    <property type="entry name" value="DNA_mismatch_repair_CS"/>
</dbReference>